<reference evidence="8" key="1">
    <citation type="submission" date="2021-01" db="EMBL/GenBank/DDBJ databases">
        <authorList>
            <person name="Corre E."/>
            <person name="Pelletier E."/>
            <person name="Niang G."/>
            <person name="Scheremetjew M."/>
            <person name="Finn R."/>
            <person name="Kale V."/>
            <person name="Holt S."/>
            <person name="Cochrane G."/>
            <person name="Meng A."/>
            <person name="Brown T."/>
            <person name="Cohen L."/>
        </authorList>
    </citation>
    <scope>NUCLEOTIDE SEQUENCE</scope>
    <source>
        <strain evidence="8">Grunow 1884</strain>
    </source>
</reference>
<feature type="transmembrane region" description="Helical" evidence="7">
    <location>
        <begin position="259"/>
        <end position="278"/>
    </location>
</feature>
<dbReference type="PANTHER" id="PTHR10778:SF13">
    <property type="entry name" value="ADENOSINE 3'-PHOSPHO 5'-PHOSPHOSULFATE TRANSPORTER 1"/>
    <property type="match status" value="1"/>
</dbReference>
<feature type="region of interest" description="Disordered" evidence="6">
    <location>
        <begin position="1"/>
        <end position="30"/>
    </location>
</feature>
<feature type="transmembrane region" description="Helical" evidence="7">
    <location>
        <begin position="136"/>
        <end position="159"/>
    </location>
</feature>
<comment type="subcellular location">
    <subcellularLocation>
        <location evidence="1">Membrane</location>
        <topology evidence="1">Multi-pass membrane protein</topology>
    </subcellularLocation>
</comment>
<feature type="transmembrane region" description="Helical" evidence="7">
    <location>
        <begin position="331"/>
        <end position="352"/>
    </location>
</feature>
<dbReference type="GO" id="GO:0046964">
    <property type="term" value="F:3'-phosphoadenosine 5'-phosphosulfate transmembrane transporter activity"/>
    <property type="evidence" value="ECO:0007669"/>
    <property type="project" value="TreeGrafter"/>
</dbReference>
<feature type="compositionally biased region" description="Basic and acidic residues" evidence="6">
    <location>
        <begin position="13"/>
        <end position="22"/>
    </location>
</feature>
<evidence type="ECO:0008006" key="9">
    <source>
        <dbReference type="Google" id="ProtNLM"/>
    </source>
</evidence>
<organism evidence="8">
    <name type="scientific">Trieres chinensis</name>
    <name type="common">Marine centric diatom</name>
    <name type="synonym">Odontella sinensis</name>
    <dbReference type="NCBI Taxonomy" id="1514140"/>
    <lineage>
        <taxon>Eukaryota</taxon>
        <taxon>Sar</taxon>
        <taxon>Stramenopiles</taxon>
        <taxon>Ochrophyta</taxon>
        <taxon>Bacillariophyta</taxon>
        <taxon>Mediophyceae</taxon>
        <taxon>Biddulphiophycidae</taxon>
        <taxon>Eupodiscales</taxon>
        <taxon>Parodontellaceae</taxon>
        <taxon>Trieres</taxon>
    </lineage>
</organism>
<evidence type="ECO:0000256" key="6">
    <source>
        <dbReference type="SAM" id="MobiDB-lite"/>
    </source>
</evidence>
<feature type="transmembrane region" description="Helical" evidence="7">
    <location>
        <begin position="298"/>
        <end position="319"/>
    </location>
</feature>
<keyword evidence="2" id="KW-0813">Transport</keyword>
<keyword evidence="3 7" id="KW-0812">Transmembrane</keyword>
<dbReference type="GO" id="GO:0000139">
    <property type="term" value="C:Golgi membrane"/>
    <property type="evidence" value="ECO:0007669"/>
    <property type="project" value="TreeGrafter"/>
</dbReference>
<feature type="compositionally biased region" description="Basic and acidic residues" evidence="6">
    <location>
        <begin position="414"/>
        <end position="425"/>
    </location>
</feature>
<protein>
    <recommendedName>
        <fullName evidence="9">Sugar phosphate transporter domain-containing protein</fullName>
    </recommendedName>
</protein>
<dbReference type="PANTHER" id="PTHR10778">
    <property type="entry name" value="SOLUTE CARRIER FAMILY 35 MEMBER B"/>
    <property type="match status" value="1"/>
</dbReference>
<evidence type="ECO:0000256" key="5">
    <source>
        <dbReference type="ARBA" id="ARBA00023136"/>
    </source>
</evidence>
<dbReference type="InterPro" id="IPR013657">
    <property type="entry name" value="SCL35B1-4/HUT1"/>
</dbReference>
<evidence type="ECO:0000256" key="3">
    <source>
        <dbReference type="ARBA" id="ARBA00022692"/>
    </source>
</evidence>
<feature type="transmembrane region" description="Helical" evidence="7">
    <location>
        <begin position="97"/>
        <end position="116"/>
    </location>
</feature>
<evidence type="ECO:0000256" key="4">
    <source>
        <dbReference type="ARBA" id="ARBA00022989"/>
    </source>
</evidence>
<proteinExistence type="predicted"/>
<name>A0A7S2E9Z5_TRICV</name>
<evidence type="ECO:0000256" key="7">
    <source>
        <dbReference type="SAM" id="Phobius"/>
    </source>
</evidence>
<dbReference type="Pfam" id="PF08449">
    <property type="entry name" value="UAA"/>
    <property type="match status" value="1"/>
</dbReference>
<feature type="transmembrane region" description="Helical" evidence="7">
    <location>
        <begin position="359"/>
        <end position="380"/>
    </location>
</feature>
<accession>A0A7S2E9Z5</accession>
<feature type="region of interest" description="Disordered" evidence="6">
    <location>
        <begin position="412"/>
        <end position="445"/>
    </location>
</feature>
<dbReference type="AlphaFoldDB" id="A0A7S2E9Z5"/>
<keyword evidence="5 7" id="KW-0472">Membrane</keyword>
<gene>
    <name evidence="8" type="ORF">OSIN01602_LOCUS2391</name>
</gene>
<sequence>MRSNSTTRRRHHSIADEDKNATTKDPLASAANTKKVIRVTAMSVKGSTDSGAGADADDDKAQMQPLMVESGKSPAEIPMGDSASDPGSDSNDFWKQALKFAFCFCGLQASYLTWGYMQELIMTTQFTPTKASPEGYFPSAAFCVFSNRFLAIIVAIIAVRLKHGAIFANNVAPLIAFTPCALSNTMSSWSQYASLRFVSFPVQTVFKSSKIIPVMIMGKILKGTSYPNSQYAEAALITIGVAIFSVASKSSDSETGTQLIGLLYMCLYITFDCFTSQWQDKVYVKYGRSNVDPYQMMLGVNSSAIIITTTGLIITGDLWKVYEFLLVNPSVLQYNIITAITSASGQLCIYYTIKEFGPIVFTIIMTTRQMFSITISSIIFHHPMSGKAFVGACIVFGVLFYSIRRKYLARKNKEKGGNGHSDGKVQKSPPPAIEKKASDPALSGK</sequence>
<feature type="transmembrane region" description="Helical" evidence="7">
    <location>
        <begin position="231"/>
        <end position="247"/>
    </location>
</feature>
<evidence type="ECO:0000313" key="8">
    <source>
        <dbReference type="EMBL" id="CAD9323477.1"/>
    </source>
</evidence>
<dbReference type="GO" id="GO:0005789">
    <property type="term" value="C:endoplasmic reticulum membrane"/>
    <property type="evidence" value="ECO:0007669"/>
    <property type="project" value="TreeGrafter"/>
</dbReference>
<evidence type="ECO:0000256" key="2">
    <source>
        <dbReference type="ARBA" id="ARBA00022448"/>
    </source>
</evidence>
<dbReference type="EMBL" id="HBGO01004315">
    <property type="protein sequence ID" value="CAD9323477.1"/>
    <property type="molecule type" value="Transcribed_RNA"/>
</dbReference>
<keyword evidence="4 7" id="KW-1133">Transmembrane helix</keyword>
<evidence type="ECO:0000256" key="1">
    <source>
        <dbReference type="ARBA" id="ARBA00004141"/>
    </source>
</evidence>
<feature type="transmembrane region" description="Helical" evidence="7">
    <location>
        <begin position="386"/>
        <end position="403"/>
    </location>
</feature>